<dbReference type="Proteomes" id="UP000252519">
    <property type="component" value="Unassembled WGS sequence"/>
</dbReference>
<evidence type="ECO:0000313" key="2">
    <source>
        <dbReference type="EMBL" id="RCN46811.1"/>
    </source>
</evidence>
<protein>
    <submittedName>
        <fullName evidence="2">Uncharacterized protein</fullName>
    </submittedName>
</protein>
<keyword evidence="1" id="KW-0812">Transmembrane</keyword>
<sequence>MLIALFILLCIWAITDLWLSDVFSFEKFDYLIFTHIVLFIVSIIGIFGTCYESSLLMFILVGITTAVGIVHLMLMVSLTYVCFFKEFGEEEILLNFPEMYTYVELEFRPYYIYASLITEYTIRMLLALILAFLTFIMCRYYESDKETQMSPLRK</sequence>
<evidence type="ECO:0000313" key="3">
    <source>
        <dbReference type="Proteomes" id="UP000252519"/>
    </source>
</evidence>
<reference evidence="2 3" key="1">
    <citation type="submission" date="2014-10" db="EMBL/GenBank/DDBJ databases">
        <title>Draft genome of the hookworm Ancylostoma caninum.</title>
        <authorList>
            <person name="Mitreva M."/>
        </authorList>
    </citation>
    <scope>NUCLEOTIDE SEQUENCE [LARGE SCALE GENOMIC DNA]</scope>
    <source>
        <strain evidence="2 3">Baltimore</strain>
    </source>
</reference>
<name>A0A368GR09_ANCCA</name>
<keyword evidence="1" id="KW-0472">Membrane</keyword>
<keyword evidence="3" id="KW-1185">Reference proteome</keyword>
<organism evidence="2 3">
    <name type="scientific">Ancylostoma caninum</name>
    <name type="common">Dog hookworm</name>
    <dbReference type="NCBI Taxonomy" id="29170"/>
    <lineage>
        <taxon>Eukaryota</taxon>
        <taxon>Metazoa</taxon>
        <taxon>Ecdysozoa</taxon>
        <taxon>Nematoda</taxon>
        <taxon>Chromadorea</taxon>
        <taxon>Rhabditida</taxon>
        <taxon>Rhabditina</taxon>
        <taxon>Rhabditomorpha</taxon>
        <taxon>Strongyloidea</taxon>
        <taxon>Ancylostomatidae</taxon>
        <taxon>Ancylostomatinae</taxon>
        <taxon>Ancylostoma</taxon>
    </lineage>
</organism>
<gene>
    <name evidence="2" type="ORF">ANCCAN_07125</name>
</gene>
<feature type="transmembrane region" description="Helical" evidence="1">
    <location>
        <begin position="29"/>
        <end position="48"/>
    </location>
</feature>
<dbReference type="OrthoDB" id="10414692at2759"/>
<proteinExistence type="predicted"/>
<feature type="transmembrane region" description="Helical" evidence="1">
    <location>
        <begin position="55"/>
        <end position="81"/>
    </location>
</feature>
<keyword evidence="1" id="KW-1133">Transmembrane helix</keyword>
<dbReference type="AlphaFoldDB" id="A0A368GR09"/>
<accession>A0A368GR09</accession>
<dbReference type="EMBL" id="JOJR01000072">
    <property type="protein sequence ID" value="RCN46811.1"/>
    <property type="molecule type" value="Genomic_DNA"/>
</dbReference>
<evidence type="ECO:0000256" key="1">
    <source>
        <dbReference type="SAM" id="Phobius"/>
    </source>
</evidence>
<comment type="caution">
    <text evidence="2">The sequence shown here is derived from an EMBL/GenBank/DDBJ whole genome shotgun (WGS) entry which is preliminary data.</text>
</comment>
<feature type="transmembrane region" description="Helical" evidence="1">
    <location>
        <begin position="120"/>
        <end position="141"/>
    </location>
</feature>